<comment type="caution">
    <text evidence="2">The sequence shown here is derived from an EMBL/GenBank/DDBJ whole genome shotgun (WGS) entry which is preliminary data.</text>
</comment>
<dbReference type="RefSeq" id="XP_046063968.1">
    <property type="nucleotide sequence ID" value="XM_046201779.1"/>
</dbReference>
<dbReference type="OrthoDB" id="3997769at2759"/>
<evidence type="ECO:0000313" key="2">
    <source>
        <dbReference type="EMBL" id="KAH3670543.1"/>
    </source>
</evidence>
<evidence type="ECO:0000313" key="3">
    <source>
        <dbReference type="Proteomes" id="UP000769157"/>
    </source>
</evidence>
<dbReference type="Proteomes" id="UP000769157">
    <property type="component" value="Unassembled WGS sequence"/>
</dbReference>
<dbReference type="GeneID" id="70233026"/>
<proteinExistence type="predicted"/>
<name>A0A9P8PE19_9ASCO</name>
<gene>
    <name evidence="2" type="ORF">OGAPHI_001058</name>
</gene>
<organism evidence="2 3">
    <name type="scientific">Ogataea philodendri</name>
    <dbReference type="NCBI Taxonomy" id="1378263"/>
    <lineage>
        <taxon>Eukaryota</taxon>
        <taxon>Fungi</taxon>
        <taxon>Dikarya</taxon>
        <taxon>Ascomycota</taxon>
        <taxon>Saccharomycotina</taxon>
        <taxon>Pichiomycetes</taxon>
        <taxon>Pichiales</taxon>
        <taxon>Pichiaceae</taxon>
        <taxon>Ogataea</taxon>
    </lineage>
</organism>
<keyword evidence="3" id="KW-1185">Reference proteome</keyword>
<keyword evidence="1" id="KW-1133">Transmembrane helix</keyword>
<feature type="transmembrane region" description="Helical" evidence="1">
    <location>
        <begin position="199"/>
        <end position="218"/>
    </location>
</feature>
<accession>A0A9P8PE19</accession>
<sequence>MLDPFRLVIGLAVSDDGFSGSSGAVVDVPVDAKDTTESPVEFDVVDAVEVPVSHGLGRAVVMVVRFLRSEALGPPGPPNTPMTYATTSHGIVVAPERDKNQEERLARALEIISMSMLPPRHTLDDLRQRLYAWLIGKDKNEEITLQQVREVPRWKRFLIYLLGPPLDMFRSFSQYFILEAHILYNIPLLMVSIATTPPLIFYVIGFVLFWIKVIYELYRDIVHRDDPIHTSFLSRELALMATVSASYGVVMKFKTEAGVLTEAWWSTLT</sequence>
<keyword evidence="1" id="KW-0812">Transmembrane</keyword>
<protein>
    <submittedName>
        <fullName evidence="2">Uncharacterized protein</fullName>
    </submittedName>
</protein>
<keyword evidence="1" id="KW-0472">Membrane</keyword>
<reference evidence="2" key="1">
    <citation type="journal article" date="2021" name="Open Biol.">
        <title>Shared evolutionary footprints suggest mitochondrial oxidative damage underlies multiple complex I losses in fungi.</title>
        <authorList>
            <person name="Schikora-Tamarit M.A."/>
            <person name="Marcet-Houben M."/>
            <person name="Nosek J."/>
            <person name="Gabaldon T."/>
        </authorList>
    </citation>
    <scope>NUCLEOTIDE SEQUENCE</scope>
    <source>
        <strain evidence="2">CBS6075</strain>
    </source>
</reference>
<evidence type="ECO:0000256" key="1">
    <source>
        <dbReference type="SAM" id="Phobius"/>
    </source>
</evidence>
<dbReference type="EMBL" id="JAEUBE010000087">
    <property type="protein sequence ID" value="KAH3670543.1"/>
    <property type="molecule type" value="Genomic_DNA"/>
</dbReference>
<dbReference type="AlphaFoldDB" id="A0A9P8PE19"/>
<reference evidence="2" key="2">
    <citation type="submission" date="2021-01" db="EMBL/GenBank/DDBJ databases">
        <authorList>
            <person name="Schikora-Tamarit M.A."/>
        </authorList>
    </citation>
    <scope>NUCLEOTIDE SEQUENCE</scope>
    <source>
        <strain evidence="2">CBS6075</strain>
    </source>
</reference>